<dbReference type="Gene3D" id="3.90.190.10">
    <property type="entry name" value="Protein tyrosine phosphatase superfamily"/>
    <property type="match status" value="1"/>
</dbReference>
<dbReference type="PANTHER" id="PTHR45682">
    <property type="entry name" value="AGAP008228-PA"/>
    <property type="match status" value="1"/>
</dbReference>
<dbReference type="Pfam" id="PF00782">
    <property type="entry name" value="DSPc"/>
    <property type="match status" value="1"/>
</dbReference>
<evidence type="ECO:0000313" key="11">
    <source>
        <dbReference type="Proteomes" id="UP000494040"/>
    </source>
</evidence>
<evidence type="ECO:0000256" key="1">
    <source>
        <dbReference type="ARBA" id="ARBA00008601"/>
    </source>
</evidence>
<protein>
    <recommendedName>
        <fullName evidence="7">Dual specificity protein phosphatase</fullName>
        <ecNumber evidence="7">3.1.3.16</ecNumber>
        <ecNumber evidence="7">3.1.3.48</ecNumber>
    </recommendedName>
</protein>
<dbReference type="InterPro" id="IPR029021">
    <property type="entry name" value="Prot-tyrosine_phosphatase-like"/>
</dbReference>
<keyword evidence="3 7" id="KW-0904">Protein phosphatase</keyword>
<evidence type="ECO:0000313" key="10">
    <source>
        <dbReference type="EnsemblMetazoa" id="XP_014250537.1"/>
    </source>
</evidence>
<dbReference type="CDD" id="cd14515">
    <property type="entry name" value="DUSP3-like"/>
    <property type="match status" value="1"/>
</dbReference>
<comment type="catalytic activity">
    <reaction evidence="4 7">
        <text>O-phospho-L-seryl-[protein] + H2O = L-seryl-[protein] + phosphate</text>
        <dbReference type="Rhea" id="RHEA:20629"/>
        <dbReference type="Rhea" id="RHEA-COMP:9863"/>
        <dbReference type="Rhea" id="RHEA-COMP:11604"/>
        <dbReference type="ChEBI" id="CHEBI:15377"/>
        <dbReference type="ChEBI" id="CHEBI:29999"/>
        <dbReference type="ChEBI" id="CHEBI:43474"/>
        <dbReference type="ChEBI" id="CHEBI:83421"/>
        <dbReference type="EC" id="3.1.3.16"/>
    </reaction>
</comment>
<proteinExistence type="inferred from homology"/>
<dbReference type="PROSITE" id="PS50056">
    <property type="entry name" value="TYR_PHOSPHATASE_2"/>
    <property type="match status" value="1"/>
</dbReference>
<dbReference type="PROSITE" id="PS50054">
    <property type="entry name" value="TYR_PHOSPHATASE_DUAL"/>
    <property type="match status" value="1"/>
</dbReference>
<dbReference type="GO" id="GO:0008138">
    <property type="term" value="F:protein tyrosine/serine/threonine phosphatase activity"/>
    <property type="evidence" value="ECO:0007669"/>
    <property type="project" value="UniProtKB-UniRule"/>
</dbReference>
<name>A0A8I6RS90_CIMLE</name>
<dbReference type="EC" id="3.1.3.16" evidence="7"/>
<dbReference type="EC" id="3.1.3.48" evidence="7"/>
<keyword evidence="2 7" id="KW-0378">Hydrolase</keyword>
<dbReference type="PRINTS" id="PR01908">
    <property type="entry name" value="ADSPHPHTASE"/>
</dbReference>
<comment type="function">
    <text evidence="7">Dual specificity phosphatase able to dephosphorylate phosphotyrosine, phosphoserine and phosphothreonine residues, with a preference for phosphotyrosine as a substrate.</text>
</comment>
<dbReference type="PRINTS" id="PR01909">
    <property type="entry name" value="ADSPHPHTASEA"/>
</dbReference>
<dbReference type="SMART" id="SM00195">
    <property type="entry name" value="DSPc"/>
    <property type="match status" value="1"/>
</dbReference>
<feature type="active site" description="Phosphocysteine intermediate" evidence="6">
    <location>
        <position position="141"/>
    </location>
</feature>
<dbReference type="InterPro" id="IPR000340">
    <property type="entry name" value="Dual-sp_phosphatase_cat-dom"/>
</dbReference>
<comment type="catalytic activity">
    <reaction evidence="7">
        <text>O-phospho-L-tyrosyl-[protein] + H2O = L-tyrosyl-[protein] + phosphate</text>
        <dbReference type="Rhea" id="RHEA:10684"/>
        <dbReference type="Rhea" id="RHEA-COMP:10136"/>
        <dbReference type="Rhea" id="RHEA-COMP:20101"/>
        <dbReference type="ChEBI" id="CHEBI:15377"/>
        <dbReference type="ChEBI" id="CHEBI:43474"/>
        <dbReference type="ChEBI" id="CHEBI:46858"/>
        <dbReference type="ChEBI" id="CHEBI:61978"/>
        <dbReference type="EC" id="3.1.3.48"/>
    </reaction>
</comment>
<dbReference type="KEGG" id="clec:106667227"/>
<evidence type="ECO:0000256" key="2">
    <source>
        <dbReference type="ARBA" id="ARBA00022801"/>
    </source>
</evidence>
<dbReference type="InterPro" id="IPR020422">
    <property type="entry name" value="TYR_PHOSPHATASE_DUAL_dom"/>
</dbReference>
<comment type="similarity">
    <text evidence="1 7">Belongs to the protein-tyrosine phosphatase family. Non-receptor class dual specificity subfamily.</text>
</comment>
<feature type="domain" description="Tyrosine specific protein phosphatases" evidence="9">
    <location>
        <begin position="117"/>
        <end position="175"/>
    </location>
</feature>
<evidence type="ECO:0000259" key="9">
    <source>
        <dbReference type="PROSITE" id="PS50056"/>
    </source>
</evidence>
<dbReference type="PANTHER" id="PTHR45682:SF5">
    <property type="entry name" value="DUAL SPECIFICITY PROTEIN PHOSPHATASE"/>
    <property type="match status" value="1"/>
</dbReference>
<dbReference type="GO" id="GO:0043409">
    <property type="term" value="P:negative regulation of MAPK cascade"/>
    <property type="evidence" value="ECO:0007669"/>
    <property type="project" value="TreeGrafter"/>
</dbReference>
<dbReference type="OMA" id="SYMHVNT"/>
<dbReference type="RefSeq" id="XP_014250537.1">
    <property type="nucleotide sequence ID" value="XM_014395051.2"/>
</dbReference>
<dbReference type="GO" id="GO:0033549">
    <property type="term" value="F:MAP kinase phosphatase activity"/>
    <property type="evidence" value="ECO:0007669"/>
    <property type="project" value="TreeGrafter"/>
</dbReference>
<evidence type="ECO:0000259" key="8">
    <source>
        <dbReference type="PROSITE" id="PS50054"/>
    </source>
</evidence>
<dbReference type="InterPro" id="IPR020405">
    <property type="entry name" value="Atypical_DUSP_subfamA"/>
</dbReference>
<dbReference type="OrthoDB" id="253091at2759"/>
<keyword evidence="11" id="KW-1185">Reference proteome</keyword>
<feature type="domain" description="Tyrosine-protein phosphatase" evidence="8">
    <location>
        <begin position="47"/>
        <end position="196"/>
    </location>
</feature>
<dbReference type="Proteomes" id="UP000494040">
    <property type="component" value="Unassembled WGS sequence"/>
</dbReference>
<sequence length="202" mass="22719">MARGLDDLDKAISLRDVLLSSRATFQVLPGFRENDPESQNRVYAGLDCDEVYENIFIGDESTAKNKKYLKRIGITHVVNAAQGQIIGQVNTSAEFYSDIGIKYKGITLSDFSVSDASEYFKEVADFMDDAIGSNGKVFVHCMMGKSRSAVFVLAYLMLKRGHTASEAISIVRQRRNIHPNEGFLYQLAVLDNKLRRKYLIFD</sequence>
<evidence type="ECO:0000256" key="4">
    <source>
        <dbReference type="ARBA" id="ARBA00047761"/>
    </source>
</evidence>
<organism evidence="10 11">
    <name type="scientific">Cimex lectularius</name>
    <name type="common">Bed bug</name>
    <name type="synonym">Acanthia lectularia</name>
    <dbReference type="NCBI Taxonomy" id="79782"/>
    <lineage>
        <taxon>Eukaryota</taxon>
        <taxon>Metazoa</taxon>
        <taxon>Ecdysozoa</taxon>
        <taxon>Arthropoda</taxon>
        <taxon>Hexapoda</taxon>
        <taxon>Insecta</taxon>
        <taxon>Pterygota</taxon>
        <taxon>Neoptera</taxon>
        <taxon>Paraneoptera</taxon>
        <taxon>Hemiptera</taxon>
        <taxon>Heteroptera</taxon>
        <taxon>Panheteroptera</taxon>
        <taxon>Cimicomorpha</taxon>
        <taxon>Cimicidae</taxon>
        <taxon>Cimex</taxon>
    </lineage>
</organism>
<evidence type="ECO:0000256" key="7">
    <source>
        <dbReference type="RuleBase" id="RU366038"/>
    </source>
</evidence>
<evidence type="ECO:0000256" key="3">
    <source>
        <dbReference type="ARBA" id="ARBA00022912"/>
    </source>
</evidence>
<evidence type="ECO:0000256" key="6">
    <source>
        <dbReference type="PIRSR" id="PIRSR620405-1"/>
    </source>
</evidence>
<dbReference type="EnsemblMetazoa" id="XM_014395051.2">
    <property type="protein sequence ID" value="XP_014250537.1"/>
    <property type="gene ID" value="LOC106667227"/>
</dbReference>
<dbReference type="GO" id="GO:0004722">
    <property type="term" value="F:protein serine/threonine phosphatase activity"/>
    <property type="evidence" value="ECO:0007669"/>
    <property type="project" value="UniProtKB-EC"/>
</dbReference>
<dbReference type="SUPFAM" id="SSF52799">
    <property type="entry name" value="(Phosphotyrosine protein) phosphatases II"/>
    <property type="match status" value="1"/>
</dbReference>
<dbReference type="GO" id="GO:0004725">
    <property type="term" value="F:protein tyrosine phosphatase activity"/>
    <property type="evidence" value="ECO:0007669"/>
    <property type="project" value="UniProtKB-EC"/>
</dbReference>
<evidence type="ECO:0000256" key="5">
    <source>
        <dbReference type="ARBA" id="ARBA00048336"/>
    </source>
</evidence>
<comment type="catalytic activity">
    <reaction evidence="5 7">
        <text>O-phospho-L-threonyl-[protein] + H2O = L-threonyl-[protein] + phosphate</text>
        <dbReference type="Rhea" id="RHEA:47004"/>
        <dbReference type="Rhea" id="RHEA-COMP:11060"/>
        <dbReference type="Rhea" id="RHEA-COMP:11605"/>
        <dbReference type="ChEBI" id="CHEBI:15377"/>
        <dbReference type="ChEBI" id="CHEBI:30013"/>
        <dbReference type="ChEBI" id="CHEBI:43474"/>
        <dbReference type="ChEBI" id="CHEBI:61977"/>
        <dbReference type="EC" id="3.1.3.16"/>
    </reaction>
</comment>
<dbReference type="AlphaFoldDB" id="A0A8I6RS90"/>
<dbReference type="GO" id="GO:0005737">
    <property type="term" value="C:cytoplasm"/>
    <property type="evidence" value="ECO:0007669"/>
    <property type="project" value="TreeGrafter"/>
</dbReference>
<dbReference type="PROSITE" id="PS00383">
    <property type="entry name" value="TYR_PHOSPHATASE_1"/>
    <property type="match status" value="1"/>
</dbReference>
<dbReference type="InterPro" id="IPR016130">
    <property type="entry name" value="Tyr_Pase_AS"/>
</dbReference>
<accession>A0A8I6RS90</accession>
<reference evidence="10" key="1">
    <citation type="submission" date="2022-01" db="UniProtKB">
        <authorList>
            <consortium name="EnsemblMetazoa"/>
        </authorList>
    </citation>
    <scope>IDENTIFICATION</scope>
</reference>
<dbReference type="GeneID" id="106667227"/>
<dbReference type="InterPro" id="IPR000387">
    <property type="entry name" value="Tyr_Pase_dom"/>
</dbReference>